<sequence>MSNEKLRTITFNDEGFILTIPILDENRFVAWSSIDTIIYGPEILYHDHSEFIIYLNQPPVIKLNENAWWLNRLTFRMKNKGNKKIRISDEWNRDFSFFIPNAKKYLQNVQDVDISCDKRKGTLIKRTEVRKNNSTVITEKWKPERTTDLIWEMVYDRYNRTVEDIYSRDKGI</sequence>
<dbReference type="OrthoDB" id="713704at2"/>
<dbReference type="RefSeq" id="WP_109618732.1">
    <property type="nucleotide sequence ID" value="NZ_PPEI02000001.1"/>
</dbReference>
<protein>
    <submittedName>
        <fullName evidence="1">Uncharacterized protein</fullName>
    </submittedName>
</protein>
<reference evidence="1" key="1">
    <citation type="submission" date="2018-04" db="EMBL/GenBank/DDBJ databases">
        <title>Draft Genome Sequences of Chryseobacterium lactis NCTC11390T isolated from milk, Chryseobacterium oncorhynchi 701B-08T from rainbow trout, and Chryseobacterium viscerum 687B-08T from diseased fish.</title>
        <authorList>
            <person name="Jeong J.-J."/>
            <person name="Lee Y.J."/>
            <person name="Pathiraja D."/>
            <person name="Park B."/>
            <person name="Choi I.-G."/>
            <person name="Kim K.D."/>
        </authorList>
    </citation>
    <scope>NUCLEOTIDE SEQUENCE [LARGE SCALE GENOMIC DNA]</scope>
    <source>
        <strain evidence="1">701B-08</strain>
    </source>
</reference>
<gene>
    <name evidence="1" type="ORF">C1638_004970</name>
</gene>
<dbReference type="Proteomes" id="UP000236182">
    <property type="component" value="Unassembled WGS sequence"/>
</dbReference>
<organism evidence="1 2">
    <name type="scientific">Chryseobacterium oncorhynchi</name>
    <dbReference type="NCBI Taxonomy" id="741074"/>
    <lineage>
        <taxon>Bacteria</taxon>
        <taxon>Pseudomonadati</taxon>
        <taxon>Bacteroidota</taxon>
        <taxon>Flavobacteriia</taxon>
        <taxon>Flavobacteriales</taxon>
        <taxon>Weeksellaceae</taxon>
        <taxon>Chryseobacterium group</taxon>
        <taxon>Chryseobacterium</taxon>
    </lineage>
</organism>
<proteinExistence type="predicted"/>
<evidence type="ECO:0000313" key="1">
    <source>
        <dbReference type="EMBL" id="PWN67951.1"/>
    </source>
</evidence>
<accession>A0A316X2M2</accession>
<keyword evidence="2" id="KW-1185">Reference proteome</keyword>
<dbReference type="EMBL" id="PPEI02000001">
    <property type="protein sequence ID" value="PWN67951.1"/>
    <property type="molecule type" value="Genomic_DNA"/>
</dbReference>
<dbReference type="AlphaFoldDB" id="A0A316X2M2"/>
<name>A0A316X2M2_9FLAO</name>
<comment type="caution">
    <text evidence="1">The sequence shown here is derived from an EMBL/GenBank/DDBJ whole genome shotgun (WGS) entry which is preliminary data.</text>
</comment>
<evidence type="ECO:0000313" key="2">
    <source>
        <dbReference type="Proteomes" id="UP000236182"/>
    </source>
</evidence>